<evidence type="ECO:0000256" key="11">
    <source>
        <dbReference type="ARBA" id="ARBA00023180"/>
    </source>
</evidence>
<feature type="transmembrane region" description="Helical" evidence="19">
    <location>
        <begin position="247"/>
        <end position="271"/>
    </location>
</feature>
<dbReference type="PANTHER" id="PTHR46000:SF10">
    <property type="entry name" value="SEVEN TM RECEPTOR"/>
    <property type="match status" value="1"/>
</dbReference>
<proteinExistence type="inferred from homology"/>
<evidence type="ECO:0000313" key="20">
    <source>
        <dbReference type="EMBL" id="CAI5453565.1"/>
    </source>
</evidence>
<evidence type="ECO:0000256" key="4">
    <source>
        <dbReference type="ARBA" id="ARBA00022606"/>
    </source>
</evidence>
<dbReference type="AlphaFoldDB" id="A0A9P1N718"/>
<evidence type="ECO:0000256" key="7">
    <source>
        <dbReference type="ARBA" id="ARBA00022989"/>
    </source>
</evidence>
<comment type="subcellular location">
    <subcellularLocation>
        <location evidence="1">Cell projection</location>
        <location evidence="1">Cilium membrane</location>
        <topology evidence="1">Multi-pass membrane protein</topology>
    </subcellularLocation>
</comment>
<sequence length="667" mass="78366">MTSILIHYYRYTAIFSLILTTSTNFLLIILTSWYIKRKFGMYKYLIIIFSIFGIVYDFSGFLISPMVHSLENGYLYFTLVQSTIISKEMIRNCLAISGSILISLASMLAVMFIHRYFSVAKPEQLFHFQQKRFVLWLGYSMFFGGMNFLTLLCLGEIDDFTKNYVRDNFIDSYGVVFDDIPVFSFLIYDTKRRWKEIAYTLFLTMALLFQNAIIVFCGFKIRRHLYKKNCNYSQSLLILHKQFFKTLVLQVAIPTVFIFFPVIFIIMAPFFGYKLNSSSINSFSLFFLYPAIDSVIVMYVISDYKKALKDCSAEKFKVHIQVYNSLQMHSNFLKIYWTSAIASFFFTTFINVLLIILTTKYIKRKFGMYKYLIIIFSTVGILYDLCGFLISPMLHSLNSGFVYFSLVQSTFMSREQMQIILAISASIFLSSTSMLAVMFIHRYFSVAKPEQLFYFQGKRLTLWLTYSSFFGAVCFIALFYLCQVDDFAKQYFNNDFITSYGFVIDDLAVFQFVIFDTNYRWKPIALILYVTLTMFFQNIIIFFCGYKIYRKLYNRQFNYSSSLYNLHQQFFKTLVLQVAIPTFFIFIPVFFIFYAPFFGLKLSVASTNAMCLFYLYPAIDSCIVMYVISDYKKALKGFCKYQVQKEIRKMSLISSTNLFIMPTVVQK</sequence>
<feature type="transmembrane region" description="Helical" evidence="19">
    <location>
        <begin position="335"/>
        <end position="357"/>
    </location>
</feature>
<evidence type="ECO:0000313" key="21">
    <source>
        <dbReference type="Proteomes" id="UP001152747"/>
    </source>
</evidence>
<gene>
    <name evidence="20" type="ORF">CAMP_LOCUS16202</name>
</gene>
<dbReference type="Proteomes" id="UP001152747">
    <property type="component" value="Unassembled WGS sequence"/>
</dbReference>
<feature type="transmembrane region" description="Helical" evidence="19">
    <location>
        <begin position="419"/>
        <end position="440"/>
    </location>
</feature>
<evidence type="ECO:0000256" key="5">
    <source>
        <dbReference type="ARBA" id="ARBA00022692"/>
    </source>
</evidence>
<feature type="transmembrane region" description="Helical" evidence="19">
    <location>
        <begin position="607"/>
        <end position="628"/>
    </location>
</feature>
<evidence type="ECO:0000256" key="13">
    <source>
        <dbReference type="ARBA" id="ARBA00054965"/>
    </source>
</evidence>
<evidence type="ECO:0000256" key="18">
    <source>
        <dbReference type="ARBA" id="ARBA00082489"/>
    </source>
</evidence>
<feature type="transmembrane region" description="Helical" evidence="19">
    <location>
        <begin position="89"/>
        <end position="113"/>
    </location>
</feature>
<feature type="transmembrane region" description="Helical" evidence="19">
    <location>
        <begin position="369"/>
        <end position="390"/>
    </location>
</feature>
<keyword evidence="5 19" id="KW-0812">Transmembrane</keyword>
<name>A0A9P1N718_9PELO</name>
<dbReference type="SUPFAM" id="SSF81321">
    <property type="entry name" value="Family A G protein-coupled receptor-like"/>
    <property type="match status" value="2"/>
</dbReference>
<keyword evidence="10" id="KW-0675">Receptor</keyword>
<evidence type="ECO:0000256" key="17">
    <source>
        <dbReference type="ARBA" id="ARBA00078653"/>
    </source>
</evidence>
<feature type="transmembrane region" description="Helical" evidence="19">
    <location>
        <begin position="283"/>
        <end position="301"/>
    </location>
</feature>
<evidence type="ECO:0000256" key="14">
    <source>
        <dbReference type="ARBA" id="ARBA00061678"/>
    </source>
</evidence>
<evidence type="ECO:0000256" key="2">
    <source>
        <dbReference type="ARBA" id="ARBA00022475"/>
    </source>
</evidence>
<evidence type="ECO:0000256" key="9">
    <source>
        <dbReference type="ARBA" id="ARBA00023136"/>
    </source>
</evidence>
<keyword evidence="12" id="KW-0966">Cell projection</keyword>
<evidence type="ECO:0000256" key="8">
    <source>
        <dbReference type="ARBA" id="ARBA00023069"/>
    </source>
</evidence>
<feature type="transmembrane region" description="Helical" evidence="19">
    <location>
        <begin position="526"/>
        <end position="549"/>
    </location>
</feature>
<feature type="transmembrane region" description="Helical" evidence="19">
    <location>
        <begin position="200"/>
        <end position="221"/>
    </location>
</feature>
<evidence type="ECO:0000256" key="15">
    <source>
        <dbReference type="ARBA" id="ARBA00064300"/>
    </source>
</evidence>
<feature type="transmembrane region" description="Helical" evidence="19">
    <location>
        <begin position="133"/>
        <end position="157"/>
    </location>
</feature>
<keyword evidence="11" id="KW-0325">Glycoprotein</keyword>
<dbReference type="GO" id="GO:0006935">
    <property type="term" value="P:chemotaxis"/>
    <property type="evidence" value="ECO:0007669"/>
    <property type="project" value="UniProtKB-KW"/>
</dbReference>
<dbReference type="GO" id="GO:0060170">
    <property type="term" value="C:ciliary membrane"/>
    <property type="evidence" value="ECO:0007669"/>
    <property type="project" value="UniProtKB-SubCell"/>
</dbReference>
<dbReference type="Gene3D" id="1.20.1070.10">
    <property type="entry name" value="Rhodopsin 7-helix transmembrane proteins"/>
    <property type="match status" value="1"/>
</dbReference>
<dbReference type="PANTHER" id="PTHR46000">
    <property type="entry name" value="SEVEN TM RECEPTOR-RELATED"/>
    <property type="match status" value="1"/>
</dbReference>
<evidence type="ECO:0000256" key="16">
    <source>
        <dbReference type="ARBA" id="ARBA00067967"/>
    </source>
</evidence>
<dbReference type="Pfam" id="PF10326">
    <property type="entry name" value="7TM_GPCR_Str"/>
    <property type="match status" value="2"/>
</dbReference>
<dbReference type="InterPro" id="IPR019428">
    <property type="entry name" value="7TM_GPCR_serpentine_rcpt_Str"/>
</dbReference>
<evidence type="ECO:0000256" key="10">
    <source>
        <dbReference type="ARBA" id="ARBA00023170"/>
    </source>
</evidence>
<dbReference type="FunFam" id="1.20.1070.10:FF:000128">
    <property type="entry name" value="Seven TM Receptor"/>
    <property type="match status" value="2"/>
</dbReference>
<evidence type="ECO:0000256" key="19">
    <source>
        <dbReference type="SAM" id="Phobius"/>
    </source>
</evidence>
<evidence type="ECO:0000256" key="1">
    <source>
        <dbReference type="ARBA" id="ARBA00004272"/>
    </source>
</evidence>
<accession>A0A9P1N718</accession>
<feature type="transmembrane region" description="Helical" evidence="19">
    <location>
        <begin position="460"/>
        <end position="482"/>
    </location>
</feature>
<comment type="subunit">
    <text evidence="15">Interacts with odr-4.</text>
</comment>
<evidence type="ECO:0000256" key="12">
    <source>
        <dbReference type="ARBA" id="ARBA00023273"/>
    </source>
</evidence>
<evidence type="ECO:0000256" key="6">
    <source>
        <dbReference type="ARBA" id="ARBA00022725"/>
    </source>
</evidence>
<keyword evidence="2" id="KW-1003">Cell membrane</keyword>
<keyword evidence="3" id="KW-0145">Chemotaxis</keyword>
<evidence type="ECO:0000256" key="3">
    <source>
        <dbReference type="ARBA" id="ARBA00022500"/>
    </source>
</evidence>
<organism evidence="20 21">
    <name type="scientific">Caenorhabditis angaria</name>
    <dbReference type="NCBI Taxonomy" id="860376"/>
    <lineage>
        <taxon>Eukaryota</taxon>
        <taxon>Metazoa</taxon>
        <taxon>Ecdysozoa</taxon>
        <taxon>Nematoda</taxon>
        <taxon>Chromadorea</taxon>
        <taxon>Rhabditida</taxon>
        <taxon>Rhabditina</taxon>
        <taxon>Rhabditomorpha</taxon>
        <taxon>Rhabditoidea</taxon>
        <taxon>Rhabditidae</taxon>
        <taxon>Peloderinae</taxon>
        <taxon>Caenorhabditis</taxon>
    </lineage>
</organism>
<keyword evidence="21" id="KW-1185">Reference proteome</keyword>
<protein>
    <recommendedName>
        <fullName evidence="16">Serpentine receptor class r-10</fullName>
    </recommendedName>
    <alternativeName>
        <fullName evidence="17">Odorant response abnormal protein 10</fullName>
    </alternativeName>
    <alternativeName>
        <fullName evidence="18">Olfactory receptor 10</fullName>
    </alternativeName>
</protein>
<feature type="transmembrane region" description="Helical" evidence="19">
    <location>
        <begin position="570"/>
        <end position="595"/>
    </location>
</feature>
<keyword evidence="9 19" id="KW-0472">Membrane</keyword>
<dbReference type="EMBL" id="CANHGI010000005">
    <property type="protein sequence ID" value="CAI5453565.1"/>
    <property type="molecule type" value="Genomic_DNA"/>
</dbReference>
<keyword evidence="6" id="KW-0552">Olfaction</keyword>
<reference evidence="20" key="1">
    <citation type="submission" date="2022-11" db="EMBL/GenBank/DDBJ databases">
        <authorList>
            <person name="Kikuchi T."/>
        </authorList>
    </citation>
    <scope>NUCLEOTIDE SEQUENCE</scope>
    <source>
        <strain evidence="20">PS1010</strain>
    </source>
</reference>
<comment type="similarity">
    <text evidence="14">Belongs to the nematode receptor-like protein str family.</text>
</comment>
<feature type="transmembrane region" description="Helical" evidence="19">
    <location>
        <begin position="44"/>
        <end position="69"/>
    </location>
</feature>
<keyword evidence="4" id="KW-0716">Sensory transduction</keyword>
<dbReference type="GO" id="GO:0007608">
    <property type="term" value="P:sensory perception of smell"/>
    <property type="evidence" value="ECO:0007669"/>
    <property type="project" value="UniProtKB-KW"/>
</dbReference>
<feature type="transmembrane region" description="Helical" evidence="19">
    <location>
        <begin position="12"/>
        <end position="35"/>
    </location>
</feature>
<keyword evidence="7 19" id="KW-1133">Transmembrane helix</keyword>
<comment type="caution">
    <text evidence="20">The sequence shown here is derived from an EMBL/GenBank/DDBJ whole genome shotgun (WGS) entry which is preliminary data.</text>
</comment>
<comment type="function">
    <text evidence="13">An odorant receptor which affects chemotaxis to the volatile odorant diacetyl. Specifies AWA neuronal cell fate via the odr-7 pathway.</text>
</comment>
<keyword evidence="8" id="KW-0969">Cilium</keyword>